<proteinExistence type="predicted"/>
<feature type="domain" description="Response regulatory" evidence="2">
    <location>
        <begin position="15"/>
        <end position="65"/>
    </location>
</feature>
<evidence type="ECO:0000313" key="4">
    <source>
        <dbReference type="Proteomes" id="UP000046176"/>
    </source>
</evidence>
<sequence>MNTKKGAQTEDPVPTVHVVEDDEGFRESLTDLFRSVSISVASYSNSTDFLKSSRSLDLGCVLLDD</sequence>
<gene>
    <name evidence="3" type="ORF">NGAL_HAMBI1145_46780</name>
</gene>
<protein>
    <recommendedName>
        <fullName evidence="2">Response regulatory domain-containing protein</fullName>
    </recommendedName>
</protein>
<accession>A0A0T7FVP0</accession>
<name>A0A0T7FVP0_NEOGA</name>
<dbReference type="SUPFAM" id="SSF52172">
    <property type="entry name" value="CheY-like"/>
    <property type="match status" value="1"/>
</dbReference>
<feature type="modified residue" description="4-aspartylphosphate" evidence="1">
    <location>
        <position position="64"/>
    </location>
</feature>
<dbReference type="AlphaFoldDB" id="A0A0T7FVP0"/>
<evidence type="ECO:0000259" key="2">
    <source>
        <dbReference type="PROSITE" id="PS50110"/>
    </source>
</evidence>
<dbReference type="EMBL" id="CCRH01000015">
    <property type="protein sequence ID" value="CDZ39052.1"/>
    <property type="molecule type" value="Genomic_DNA"/>
</dbReference>
<dbReference type="GO" id="GO:0000160">
    <property type="term" value="P:phosphorelay signal transduction system"/>
    <property type="evidence" value="ECO:0007669"/>
    <property type="project" value="InterPro"/>
</dbReference>
<dbReference type="InterPro" id="IPR001789">
    <property type="entry name" value="Sig_transdc_resp-reg_receiver"/>
</dbReference>
<dbReference type="Proteomes" id="UP000046176">
    <property type="component" value="Unassembled WGS sequence"/>
</dbReference>
<keyword evidence="1" id="KW-0597">Phosphoprotein</keyword>
<evidence type="ECO:0000313" key="3">
    <source>
        <dbReference type="EMBL" id="CDZ39052.1"/>
    </source>
</evidence>
<dbReference type="OrthoDB" id="9782655at2"/>
<organism evidence="3 4">
    <name type="scientific">Neorhizobium galegae bv. officinalis</name>
    <dbReference type="NCBI Taxonomy" id="323656"/>
    <lineage>
        <taxon>Bacteria</taxon>
        <taxon>Pseudomonadati</taxon>
        <taxon>Pseudomonadota</taxon>
        <taxon>Alphaproteobacteria</taxon>
        <taxon>Hyphomicrobiales</taxon>
        <taxon>Rhizobiaceae</taxon>
        <taxon>Rhizobium/Agrobacterium group</taxon>
        <taxon>Neorhizobium</taxon>
    </lineage>
</organism>
<reference evidence="3 4" key="1">
    <citation type="submission" date="2014-08" db="EMBL/GenBank/DDBJ databases">
        <authorList>
            <person name="Chen Y.-H."/>
        </authorList>
    </citation>
    <scope>NUCLEOTIDE SEQUENCE [LARGE SCALE GENOMIC DNA]</scope>
</reference>
<evidence type="ECO:0000256" key="1">
    <source>
        <dbReference type="PROSITE-ProRule" id="PRU00169"/>
    </source>
</evidence>
<dbReference type="PROSITE" id="PS50110">
    <property type="entry name" value="RESPONSE_REGULATORY"/>
    <property type="match status" value="1"/>
</dbReference>
<dbReference type="InterPro" id="IPR011006">
    <property type="entry name" value="CheY-like_superfamily"/>
</dbReference>